<sequence>MNRVSIDTVYESDNEYCGKEIKQESSSCGEITHWNAQRNWGWQL</sequence>
<reference evidence="1 2" key="1">
    <citation type="submission" date="2020-08" db="EMBL/GenBank/DDBJ databases">
        <title>Genomic Encyclopedia of Type Strains, Phase IV (KMG-IV): sequencing the most valuable type-strain genomes for metagenomic binning, comparative biology and taxonomic classification.</title>
        <authorList>
            <person name="Goeker M."/>
        </authorList>
    </citation>
    <scope>NUCLEOTIDE SEQUENCE [LARGE SCALE GENOMIC DNA]</scope>
    <source>
        <strain evidence="1 2">DSM 22368</strain>
    </source>
</reference>
<dbReference type="Proteomes" id="UP000528457">
    <property type="component" value="Unassembled WGS sequence"/>
</dbReference>
<comment type="caution">
    <text evidence="1">The sequence shown here is derived from an EMBL/GenBank/DDBJ whole genome shotgun (WGS) entry which is preliminary data.</text>
</comment>
<evidence type="ECO:0000313" key="1">
    <source>
        <dbReference type="EMBL" id="MBB6522044.1"/>
    </source>
</evidence>
<dbReference type="RefSeq" id="WP_279545720.1">
    <property type="nucleotide sequence ID" value="NZ_JAAONY010000002.1"/>
</dbReference>
<proteinExistence type="predicted"/>
<name>A0A7X0JUF8_9GAMM</name>
<protein>
    <submittedName>
        <fullName evidence="1">Uncharacterized protein</fullName>
    </submittedName>
</protein>
<dbReference type="EMBL" id="JACHHT010000002">
    <property type="protein sequence ID" value="MBB6522044.1"/>
    <property type="molecule type" value="Genomic_DNA"/>
</dbReference>
<dbReference type="InParanoid" id="A0A7X0JUF8"/>
<dbReference type="AlphaFoldDB" id="A0A7X0JUF8"/>
<accession>A0A7X0JUF8</accession>
<organism evidence="1 2">
    <name type="scientific">Pseudoteredinibacter isoporae</name>
    <dbReference type="NCBI Taxonomy" id="570281"/>
    <lineage>
        <taxon>Bacteria</taxon>
        <taxon>Pseudomonadati</taxon>
        <taxon>Pseudomonadota</taxon>
        <taxon>Gammaproteobacteria</taxon>
        <taxon>Cellvibrionales</taxon>
        <taxon>Cellvibrionaceae</taxon>
        <taxon>Pseudoteredinibacter</taxon>
    </lineage>
</organism>
<gene>
    <name evidence="1" type="ORF">HNR48_002329</name>
</gene>
<evidence type="ECO:0000313" key="2">
    <source>
        <dbReference type="Proteomes" id="UP000528457"/>
    </source>
</evidence>
<keyword evidence="2" id="KW-1185">Reference proteome</keyword>